<dbReference type="GO" id="GO:0004672">
    <property type="term" value="F:protein kinase activity"/>
    <property type="evidence" value="ECO:0007669"/>
    <property type="project" value="TreeGrafter"/>
</dbReference>
<feature type="non-terminal residue" evidence="6">
    <location>
        <position position="210"/>
    </location>
</feature>
<dbReference type="PANTHER" id="PTHR45852">
    <property type="entry name" value="SER/THR-PROTEIN KINASE RIO2"/>
    <property type="match status" value="1"/>
</dbReference>
<dbReference type="GO" id="GO:0005524">
    <property type="term" value="F:ATP binding"/>
    <property type="evidence" value="ECO:0007669"/>
    <property type="project" value="UniProtKB-KW"/>
</dbReference>
<evidence type="ECO:0000256" key="2">
    <source>
        <dbReference type="ARBA" id="ARBA00022741"/>
    </source>
</evidence>
<sequence length="210" mass="24698">DRDVQCVRDFFRRRFNFESDHYPKFADIIRLHSLDNDVRASGFSKELEKQFEQVSETIGLRQDGDNDNQAIEEEEEDEDEEEEQDEEPTSSLPKNDEINKLTEIITCNHLLTSPNVDELNENKNRLFKPFHDDNKQEPEENDKDDIQSVTSTSRKLSKLSIDKDYVRAKVKQTLQKKLKQQHRRLCTKGEAALVTAQKRDHQDTIQLHLE</sequence>
<dbReference type="Proteomes" id="UP000676336">
    <property type="component" value="Unassembled WGS sequence"/>
</dbReference>
<reference evidence="6" key="1">
    <citation type="submission" date="2021-02" db="EMBL/GenBank/DDBJ databases">
        <authorList>
            <person name="Nowell W R."/>
        </authorList>
    </citation>
    <scope>NUCLEOTIDE SEQUENCE</scope>
</reference>
<feature type="compositionally biased region" description="Acidic residues" evidence="5">
    <location>
        <begin position="70"/>
        <end position="88"/>
    </location>
</feature>
<keyword evidence="2" id="KW-0547">Nucleotide-binding</keyword>
<proteinExistence type="predicted"/>
<gene>
    <name evidence="6" type="ORF">SMN809_LOCUS37029</name>
</gene>
<organism evidence="6 7">
    <name type="scientific">Rotaria magnacalcarata</name>
    <dbReference type="NCBI Taxonomy" id="392030"/>
    <lineage>
        <taxon>Eukaryota</taxon>
        <taxon>Metazoa</taxon>
        <taxon>Spiralia</taxon>
        <taxon>Gnathifera</taxon>
        <taxon>Rotifera</taxon>
        <taxon>Eurotatoria</taxon>
        <taxon>Bdelloidea</taxon>
        <taxon>Philodinida</taxon>
        <taxon>Philodinidae</taxon>
        <taxon>Rotaria</taxon>
    </lineage>
</organism>
<dbReference type="AlphaFoldDB" id="A0A8S2YEI6"/>
<evidence type="ECO:0000313" key="7">
    <source>
        <dbReference type="Proteomes" id="UP000676336"/>
    </source>
</evidence>
<evidence type="ECO:0000313" key="6">
    <source>
        <dbReference type="EMBL" id="CAF4550879.1"/>
    </source>
</evidence>
<evidence type="ECO:0000256" key="5">
    <source>
        <dbReference type="SAM" id="MobiDB-lite"/>
    </source>
</evidence>
<keyword evidence="4" id="KW-0067">ATP-binding</keyword>
<feature type="region of interest" description="Disordered" evidence="5">
    <location>
        <begin position="56"/>
        <end position="98"/>
    </location>
</feature>
<feature type="region of interest" description="Disordered" evidence="5">
    <location>
        <begin position="128"/>
        <end position="154"/>
    </location>
</feature>
<dbReference type="GO" id="GO:0030490">
    <property type="term" value="P:maturation of SSU-rRNA"/>
    <property type="evidence" value="ECO:0007669"/>
    <property type="project" value="TreeGrafter"/>
</dbReference>
<dbReference type="GO" id="GO:0005829">
    <property type="term" value="C:cytosol"/>
    <property type="evidence" value="ECO:0007669"/>
    <property type="project" value="TreeGrafter"/>
</dbReference>
<evidence type="ECO:0000256" key="1">
    <source>
        <dbReference type="ARBA" id="ARBA00022679"/>
    </source>
</evidence>
<evidence type="ECO:0000256" key="3">
    <source>
        <dbReference type="ARBA" id="ARBA00022777"/>
    </source>
</evidence>
<dbReference type="GO" id="GO:0030688">
    <property type="term" value="C:preribosome, small subunit precursor"/>
    <property type="evidence" value="ECO:0007669"/>
    <property type="project" value="TreeGrafter"/>
</dbReference>
<evidence type="ECO:0000256" key="4">
    <source>
        <dbReference type="ARBA" id="ARBA00022840"/>
    </source>
</evidence>
<keyword evidence="3" id="KW-0418">Kinase</keyword>
<dbReference type="EMBL" id="CAJOBI010092918">
    <property type="protein sequence ID" value="CAF4550879.1"/>
    <property type="molecule type" value="Genomic_DNA"/>
</dbReference>
<dbReference type="PANTHER" id="PTHR45852:SF1">
    <property type="entry name" value="SERINE_THREONINE-PROTEIN KINASE RIO2"/>
    <property type="match status" value="1"/>
</dbReference>
<dbReference type="Gene3D" id="1.10.510.10">
    <property type="entry name" value="Transferase(Phosphotransferase) domain 1"/>
    <property type="match status" value="1"/>
</dbReference>
<comment type="caution">
    <text evidence="6">The sequence shown here is derived from an EMBL/GenBank/DDBJ whole genome shotgun (WGS) entry which is preliminary data.</text>
</comment>
<keyword evidence="1" id="KW-0808">Transferase</keyword>
<protein>
    <submittedName>
        <fullName evidence="6">Uncharacterized protein</fullName>
    </submittedName>
</protein>
<name>A0A8S2YEI6_9BILA</name>
<accession>A0A8S2YEI6</accession>
<feature type="compositionally biased region" description="Basic and acidic residues" evidence="5">
    <location>
        <begin position="128"/>
        <end position="138"/>
    </location>
</feature>
<dbReference type="GO" id="GO:0005634">
    <property type="term" value="C:nucleus"/>
    <property type="evidence" value="ECO:0007669"/>
    <property type="project" value="TreeGrafter"/>
</dbReference>